<dbReference type="AlphaFoldDB" id="A0A4S4NGV8"/>
<gene>
    <name evidence="1" type="ORF">E4Z66_04930</name>
</gene>
<evidence type="ECO:0000313" key="1">
    <source>
        <dbReference type="EMBL" id="THH38904.1"/>
    </source>
</evidence>
<sequence length="463" mass="50509">MRKFLLPLALVLNACTPVTPLGPIADTATRGVTSAEVNGSGLPPMKSFGAPHVTAPHISNRDLAIDFIELSFRLESGRDLPVFTRFEHPITVRVTGDPPPSLSPDLTKLIYRLQTEAGIEISRTSSSRANITIEAVTRADIRRALPQAACFVVPNVTSLSEYRRARRSARVSWSGLTTRDRLAIFLPNDASPQEVRDCLHEELAQAIGPLNDLYRLPDSVFNDDNVHTVLTGYDMMVLRAYYDPALASGMTRGQVAARLPAILARINPEGESLPPRYSARTPPAFSQAVQDALGQGSTTAERRRAVNRALRIADEMGWEDHRSAFAHYAAGRLAQLNDPVAARAHFRQADAIYARTPGTELHRAYVATQLAAHAISDGDGMTALHLVAPHIETAARNENAALLATLLLLRAEALELTGQVAHARTVRLDSLGWARYGFGPDWAVRAKLREISALNPLKARARS</sequence>
<organism evidence="1 2">
    <name type="scientific">Aliishimia ponticola</name>
    <dbReference type="NCBI Taxonomy" id="2499833"/>
    <lineage>
        <taxon>Bacteria</taxon>
        <taxon>Pseudomonadati</taxon>
        <taxon>Pseudomonadota</taxon>
        <taxon>Alphaproteobacteria</taxon>
        <taxon>Rhodobacterales</taxon>
        <taxon>Paracoccaceae</taxon>
        <taxon>Aliishimia</taxon>
    </lineage>
</organism>
<reference evidence="1 2" key="1">
    <citation type="submission" date="2019-04" db="EMBL/GenBank/DDBJ databases">
        <title>Shimia ponticola sp. nov., isolated from seawater.</title>
        <authorList>
            <person name="Kim Y.-O."/>
            <person name="Yoon J.-H."/>
        </authorList>
    </citation>
    <scope>NUCLEOTIDE SEQUENCE [LARGE SCALE GENOMIC DNA]</scope>
    <source>
        <strain evidence="1 2">MYP11</strain>
    </source>
</reference>
<name>A0A4S4NGV8_9RHOB</name>
<dbReference type="RefSeq" id="WP_136461823.1">
    <property type="nucleotide sequence ID" value="NZ_SRKY01000001.1"/>
</dbReference>
<proteinExistence type="predicted"/>
<dbReference type="OrthoDB" id="7823193at2"/>
<evidence type="ECO:0000313" key="2">
    <source>
        <dbReference type="Proteomes" id="UP000306602"/>
    </source>
</evidence>
<comment type="caution">
    <text evidence="1">The sequence shown here is derived from an EMBL/GenBank/DDBJ whole genome shotgun (WGS) entry which is preliminary data.</text>
</comment>
<dbReference type="EMBL" id="SRKY01000001">
    <property type="protein sequence ID" value="THH38904.1"/>
    <property type="molecule type" value="Genomic_DNA"/>
</dbReference>
<dbReference type="Proteomes" id="UP000306602">
    <property type="component" value="Unassembled WGS sequence"/>
</dbReference>
<dbReference type="InterPro" id="IPR021323">
    <property type="entry name" value="DUF2927"/>
</dbReference>
<protein>
    <submittedName>
        <fullName evidence="1">DUF2927 domain-containing protein</fullName>
    </submittedName>
</protein>
<accession>A0A4S4NGV8</accession>
<keyword evidence="2" id="KW-1185">Reference proteome</keyword>
<dbReference type="Pfam" id="PF11150">
    <property type="entry name" value="DUF2927"/>
    <property type="match status" value="1"/>
</dbReference>